<name>A0AAN7BE10_9PEZI</name>
<feature type="signal peptide" evidence="1">
    <location>
        <begin position="1"/>
        <end position="19"/>
    </location>
</feature>
<sequence length="251" mass="27785">MVFPILAVGVAMLAGKALQKGIESHEKRKTQQRLQVASVSASNIPRGYAPQEALLYDYQLLPGETLIATFQFTPAKWTKEMFASGEMFPRTLGSTMGIGHITSQRVILMYDLKRILGRSSWSGGKIIEHGVNEMLGKLFEGATHIESETREYMEKVARYFGPDGVVAFPREGEWGIAFGHVFYGAESRKRVGRVPMVPFAFAPGYIDDSGRGDRQALFKKVLGVGGADVSFEEEDSVPYYGTRSELARSVF</sequence>
<organism evidence="2 3">
    <name type="scientific">Rhypophila decipiens</name>
    <dbReference type="NCBI Taxonomy" id="261697"/>
    <lineage>
        <taxon>Eukaryota</taxon>
        <taxon>Fungi</taxon>
        <taxon>Dikarya</taxon>
        <taxon>Ascomycota</taxon>
        <taxon>Pezizomycotina</taxon>
        <taxon>Sordariomycetes</taxon>
        <taxon>Sordariomycetidae</taxon>
        <taxon>Sordariales</taxon>
        <taxon>Naviculisporaceae</taxon>
        <taxon>Rhypophila</taxon>
    </lineage>
</organism>
<reference evidence="2" key="1">
    <citation type="journal article" date="2023" name="Mol. Phylogenet. Evol.">
        <title>Genome-scale phylogeny and comparative genomics of the fungal order Sordariales.</title>
        <authorList>
            <person name="Hensen N."/>
            <person name="Bonometti L."/>
            <person name="Westerberg I."/>
            <person name="Brannstrom I.O."/>
            <person name="Guillou S."/>
            <person name="Cros-Aarteil S."/>
            <person name="Calhoun S."/>
            <person name="Haridas S."/>
            <person name="Kuo A."/>
            <person name="Mondo S."/>
            <person name="Pangilinan J."/>
            <person name="Riley R."/>
            <person name="LaButti K."/>
            <person name="Andreopoulos B."/>
            <person name="Lipzen A."/>
            <person name="Chen C."/>
            <person name="Yan M."/>
            <person name="Daum C."/>
            <person name="Ng V."/>
            <person name="Clum A."/>
            <person name="Steindorff A."/>
            <person name="Ohm R.A."/>
            <person name="Martin F."/>
            <person name="Silar P."/>
            <person name="Natvig D.O."/>
            <person name="Lalanne C."/>
            <person name="Gautier V."/>
            <person name="Ament-Velasquez S.L."/>
            <person name="Kruys A."/>
            <person name="Hutchinson M.I."/>
            <person name="Powell A.J."/>
            <person name="Barry K."/>
            <person name="Miller A.N."/>
            <person name="Grigoriev I.V."/>
            <person name="Debuchy R."/>
            <person name="Gladieux P."/>
            <person name="Hiltunen Thoren M."/>
            <person name="Johannesson H."/>
        </authorList>
    </citation>
    <scope>NUCLEOTIDE SEQUENCE</scope>
    <source>
        <strain evidence="2">PSN293</strain>
    </source>
</reference>
<evidence type="ECO:0000256" key="1">
    <source>
        <dbReference type="SAM" id="SignalP"/>
    </source>
</evidence>
<keyword evidence="3" id="KW-1185">Reference proteome</keyword>
<gene>
    <name evidence="2" type="ORF">QBC37DRAFT_445634</name>
</gene>
<dbReference type="Proteomes" id="UP001301769">
    <property type="component" value="Unassembled WGS sequence"/>
</dbReference>
<keyword evidence="1" id="KW-0732">Signal</keyword>
<evidence type="ECO:0000313" key="3">
    <source>
        <dbReference type="Proteomes" id="UP001301769"/>
    </source>
</evidence>
<proteinExistence type="predicted"/>
<feature type="chain" id="PRO_5043018476" evidence="1">
    <location>
        <begin position="20"/>
        <end position="251"/>
    </location>
</feature>
<protein>
    <submittedName>
        <fullName evidence="2">Uncharacterized protein</fullName>
    </submittedName>
</protein>
<evidence type="ECO:0000313" key="2">
    <source>
        <dbReference type="EMBL" id="KAK4220344.1"/>
    </source>
</evidence>
<accession>A0AAN7BE10</accession>
<reference evidence="2" key="2">
    <citation type="submission" date="2023-05" db="EMBL/GenBank/DDBJ databases">
        <authorList>
            <consortium name="Lawrence Berkeley National Laboratory"/>
            <person name="Steindorff A."/>
            <person name="Hensen N."/>
            <person name="Bonometti L."/>
            <person name="Westerberg I."/>
            <person name="Brannstrom I.O."/>
            <person name="Guillou S."/>
            <person name="Cros-Aarteil S."/>
            <person name="Calhoun S."/>
            <person name="Haridas S."/>
            <person name="Kuo A."/>
            <person name="Mondo S."/>
            <person name="Pangilinan J."/>
            <person name="Riley R."/>
            <person name="Labutti K."/>
            <person name="Andreopoulos B."/>
            <person name="Lipzen A."/>
            <person name="Chen C."/>
            <person name="Yanf M."/>
            <person name="Daum C."/>
            <person name="Ng V."/>
            <person name="Clum A."/>
            <person name="Ohm R."/>
            <person name="Martin F."/>
            <person name="Silar P."/>
            <person name="Natvig D."/>
            <person name="Lalanne C."/>
            <person name="Gautier V."/>
            <person name="Ament-Velasquez S.L."/>
            <person name="Kruys A."/>
            <person name="Hutchinson M.I."/>
            <person name="Powell A.J."/>
            <person name="Barry K."/>
            <person name="Miller A.N."/>
            <person name="Grigoriev I.V."/>
            <person name="Debuchy R."/>
            <person name="Gladieux P."/>
            <person name="Thoren M.H."/>
            <person name="Johannesson H."/>
        </authorList>
    </citation>
    <scope>NUCLEOTIDE SEQUENCE</scope>
    <source>
        <strain evidence="2">PSN293</strain>
    </source>
</reference>
<dbReference type="AlphaFoldDB" id="A0AAN7BE10"/>
<dbReference type="EMBL" id="MU858045">
    <property type="protein sequence ID" value="KAK4220344.1"/>
    <property type="molecule type" value="Genomic_DNA"/>
</dbReference>
<comment type="caution">
    <text evidence="2">The sequence shown here is derived from an EMBL/GenBank/DDBJ whole genome shotgun (WGS) entry which is preliminary data.</text>
</comment>